<name>J3JF38_9EURY</name>
<reference evidence="1 2" key="1">
    <citation type="journal article" date="2012" name="J. Bacteriol.">
        <title>Draft Genome Sequence of the Extremely Halophilic Archaeon Halogranum salarium B-1T.</title>
        <authorList>
            <person name="Kim K.K."/>
            <person name="Lee K.C."/>
            <person name="Lee J.S."/>
        </authorList>
    </citation>
    <scope>NUCLEOTIDE SEQUENCE [LARGE SCALE GENOMIC DNA]</scope>
    <source>
        <strain evidence="1 2">B-1</strain>
    </source>
</reference>
<organism evidence="1 2">
    <name type="scientific">Halogranum salarium B-1</name>
    <dbReference type="NCBI Taxonomy" id="1210908"/>
    <lineage>
        <taxon>Archaea</taxon>
        <taxon>Methanobacteriati</taxon>
        <taxon>Methanobacteriota</taxon>
        <taxon>Stenosarchaea group</taxon>
        <taxon>Halobacteria</taxon>
        <taxon>Halobacteriales</taxon>
        <taxon>Haloferacaceae</taxon>
    </lineage>
</organism>
<evidence type="ECO:0000313" key="2">
    <source>
        <dbReference type="Proteomes" id="UP000007813"/>
    </source>
</evidence>
<dbReference type="OrthoDB" id="189787at2157"/>
<dbReference type="AlphaFoldDB" id="J3JF38"/>
<accession>J3JF38</accession>
<comment type="caution">
    <text evidence="1">The sequence shown here is derived from an EMBL/GenBank/DDBJ whole genome shotgun (WGS) entry which is preliminary data.</text>
</comment>
<dbReference type="Proteomes" id="UP000007813">
    <property type="component" value="Unassembled WGS sequence"/>
</dbReference>
<gene>
    <name evidence="1" type="ORF">HSB1_23400</name>
</gene>
<evidence type="ECO:0000313" key="1">
    <source>
        <dbReference type="EMBL" id="EJN58919.1"/>
    </source>
</evidence>
<protein>
    <submittedName>
        <fullName evidence="1">Uncharacterized protein</fullName>
    </submittedName>
</protein>
<dbReference type="RefSeq" id="WP_009367422.1">
    <property type="nucleotide sequence ID" value="NZ_ALJD01000006.1"/>
</dbReference>
<dbReference type="PATRIC" id="fig|1210908.3.peg.2242"/>
<dbReference type="EMBL" id="ALJD01000006">
    <property type="protein sequence ID" value="EJN58919.1"/>
    <property type="molecule type" value="Genomic_DNA"/>
</dbReference>
<proteinExistence type="predicted"/>
<sequence>MDTETSRTCAVVRGHDQTHGYGGQATLVNLETGATRGVRQGMSTVADSRDVPVTFAAG</sequence>